<dbReference type="FunFam" id="3.40.50.300:FF:000948">
    <property type="entry name" value="Thymidine kinase"/>
    <property type="match status" value="1"/>
</dbReference>
<keyword evidence="6" id="KW-0547">Nucleotide-binding</keyword>
<organism evidence="11">
    <name type="scientific">viral metagenome</name>
    <dbReference type="NCBI Taxonomy" id="1070528"/>
    <lineage>
        <taxon>unclassified sequences</taxon>
        <taxon>metagenomes</taxon>
        <taxon>organismal metagenomes</taxon>
    </lineage>
</organism>
<keyword evidence="4" id="KW-0808">Transferase</keyword>
<evidence type="ECO:0000313" key="11">
    <source>
        <dbReference type="EMBL" id="QHT16447.1"/>
    </source>
</evidence>
<comment type="similarity">
    <text evidence="1">Belongs to the thymidine kinase family.</text>
</comment>
<sequence>MSLELIIGPMFAGKTSALQSIIRRHEALGMKCAVYKPMSDTRYGKDFYMYSHDQSKVSALPVKYLTTHQEYEPYTISKLIVIEEGQFFDDLHEFVLKAVERDGKHVVVAGLDGDYFRKPFGQILQLIPLADRVTKLTSLCKACGDGTIGLFSFRTNKSKETVEVGGSEAYIPLCRKHYITYSESLDRDEPLPTRQETLADLPTMSLPWQTRLDTCQT</sequence>
<evidence type="ECO:0000256" key="3">
    <source>
        <dbReference type="ARBA" id="ARBA00022634"/>
    </source>
</evidence>
<name>A0A6C0DIV0_9ZZZZ</name>
<dbReference type="GO" id="GO:0071897">
    <property type="term" value="P:DNA biosynthetic process"/>
    <property type="evidence" value="ECO:0007669"/>
    <property type="project" value="UniProtKB-KW"/>
</dbReference>
<evidence type="ECO:0000256" key="4">
    <source>
        <dbReference type="ARBA" id="ARBA00022679"/>
    </source>
</evidence>
<dbReference type="AlphaFoldDB" id="A0A6C0DIV0"/>
<evidence type="ECO:0000256" key="2">
    <source>
        <dbReference type="ARBA" id="ARBA00012118"/>
    </source>
</evidence>
<dbReference type="PANTHER" id="PTHR11441:SF0">
    <property type="entry name" value="THYMIDINE KINASE, CYTOSOLIC"/>
    <property type="match status" value="1"/>
</dbReference>
<keyword evidence="7" id="KW-0418">Kinase</keyword>
<accession>A0A6C0DIV0</accession>
<keyword evidence="5" id="KW-0479">Metal-binding</keyword>
<dbReference type="PIRSF" id="PIRSF035805">
    <property type="entry name" value="TK_cell"/>
    <property type="match status" value="1"/>
</dbReference>
<dbReference type="EMBL" id="MN739626">
    <property type="protein sequence ID" value="QHT16447.1"/>
    <property type="molecule type" value="Genomic_DNA"/>
</dbReference>
<protein>
    <recommendedName>
        <fullName evidence="2">thymidine kinase</fullName>
        <ecNumber evidence="2">2.7.1.21</ecNumber>
    </recommendedName>
</protein>
<comment type="catalytic activity">
    <reaction evidence="10">
        <text>thymidine + ATP = dTMP + ADP + H(+)</text>
        <dbReference type="Rhea" id="RHEA:19129"/>
        <dbReference type="ChEBI" id="CHEBI:15378"/>
        <dbReference type="ChEBI" id="CHEBI:17748"/>
        <dbReference type="ChEBI" id="CHEBI:30616"/>
        <dbReference type="ChEBI" id="CHEBI:63528"/>
        <dbReference type="ChEBI" id="CHEBI:456216"/>
        <dbReference type="EC" id="2.7.1.21"/>
    </reaction>
</comment>
<dbReference type="PANTHER" id="PTHR11441">
    <property type="entry name" value="THYMIDINE KINASE"/>
    <property type="match status" value="1"/>
</dbReference>
<keyword evidence="9" id="KW-0067">ATP-binding</keyword>
<dbReference type="EC" id="2.7.1.21" evidence="2"/>
<dbReference type="SUPFAM" id="SSF57716">
    <property type="entry name" value="Glucocorticoid receptor-like (DNA-binding domain)"/>
    <property type="match status" value="1"/>
</dbReference>
<dbReference type="Pfam" id="PF00265">
    <property type="entry name" value="TK"/>
    <property type="match status" value="1"/>
</dbReference>
<dbReference type="Gene3D" id="3.40.50.300">
    <property type="entry name" value="P-loop containing nucleotide triphosphate hydrolases"/>
    <property type="match status" value="1"/>
</dbReference>
<evidence type="ECO:0000256" key="5">
    <source>
        <dbReference type="ARBA" id="ARBA00022723"/>
    </source>
</evidence>
<dbReference type="InterPro" id="IPR020633">
    <property type="entry name" value="Thymidine_kinase_CS"/>
</dbReference>
<dbReference type="GO" id="GO:0046104">
    <property type="term" value="P:thymidine metabolic process"/>
    <property type="evidence" value="ECO:0007669"/>
    <property type="project" value="TreeGrafter"/>
</dbReference>
<evidence type="ECO:0000256" key="10">
    <source>
        <dbReference type="ARBA" id="ARBA00048254"/>
    </source>
</evidence>
<keyword evidence="8" id="KW-0862">Zinc</keyword>
<dbReference type="SUPFAM" id="SSF52540">
    <property type="entry name" value="P-loop containing nucleoside triphosphate hydrolases"/>
    <property type="match status" value="1"/>
</dbReference>
<dbReference type="GO" id="GO:0046872">
    <property type="term" value="F:metal ion binding"/>
    <property type="evidence" value="ECO:0007669"/>
    <property type="project" value="UniProtKB-KW"/>
</dbReference>
<dbReference type="GO" id="GO:0004797">
    <property type="term" value="F:thymidine kinase activity"/>
    <property type="evidence" value="ECO:0007669"/>
    <property type="project" value="UniProtKB-EC"/>
</dbReference>
<dbReference type="Gene3D" id="3.30.60.20">
    <property type="match status" value="1"/>
</dbReference>
<evidence type="ECO:0000256" key="8">
    <source>
        <dbReference type="ARBA" id="ARBA00022833"/>
    </source>
</evidence>
<keyword evidence="3" id="KW-0237">DNA synthesis</keyword>
<evidence type="ECO:0000256" key="7">
    <source>
        <dbReference type="ARBA" id="ARBA00022777"/>
    </source>
</evidence>
<evidence type="ECO:0000256" key="6">
    <source>
        <dbReference type="ARBA" id="ARBA00022741"/>
    </source>
</evidence>
<dbReference type="InterPro" id="IPR027417">
    <property type="entry name" value="P-loop_NTPase"/>
</dbReference>
<evidence type="ECO:0000256" key="9">
    <source>
        <dbReference type="ARBA" id="ARBA00022840"/>
    </source>
</evidence>
<dbReference type="InterPro" id="IPR001267">
    <property type="entry name" value="Thymidine_kinase"/>
</dbReference>
<proteinExistence type="inferred from homology"/>
<dbReference type="GO" id="GO:0005524">
    <property type="term" value="F:ATP binding"/>
    <property type="evidence" value="ECO:0007669"/>
    <property type="project" value="UniProtKB-KW"/>
</dbReference>
<reference evidence="11" key="1">
    <citation type="journal article" date="2020" name="Nature">
        <title>Giant virus diversity and host interactions through global metagenomics.</title>
        <authorList>
            <person name="Schulz F."/>
            <person name="Roux S."/>
            <person name="Paez-Espino D."/>
            <person name="Jungbluth S."/>
            <person name="Walsh D.A."/>
            <person name="Denef V.J."/>
            <person name="McMahon K.D."/>
            <person name="Konstantinidis K.T."/>
            <person name="Eloe-Fadrosh E.A."/>
            <person name="Kyrpides N.C."/>
            <person name="Woyke T."/>
        </authorList>
    </citation>
    <scope>NUCLEOTIDE SEQUENCE</scope>
    <source>
        <strain evidence="11">GVMAG-M-3300023174-189</strain>
    </source>
</reference>
<dbReference type="PROSITE" id="PS00603">
    <property type="entry name" value="TK_CELLULAR_TYPE"/>
    <property type="match status" value="1"/>
</dbReference>
<evidence type="ECO:0000256" key="1">
    <source>
        <dbReference type="ARBA" id="ARBA00007587"/>
    </source>
</evidence>